<keyword evidence="9 14" id="KW-0456">Lyase</keyword>
<evidence type="ECO:0000259" key="12">
    <source>
        <dbReference type="Pfam" id="PF00291"/>
    </source>
</evidence>
<dbReference type="InterPro" id="IPR037158">
    <property type="entry name" value="Thr_synth_N_sf"/>
</dbReference>
<evidence type="ECO:0000256" key="10">
    <source>
        <dbReference type="ARBA" id="ARBA00049144"/>
    </source>
</evidence>
<dbReference type="InterPro" id="IPR051166">
    <property type="entry name" value="Threonine_Synthase"/>
</dbReference>
<comment type="pathway">
    <text evidence="2">Amino-acid biosynthesis; L-threonine biosynthesis; L-threonine from L-aspartate: step 5/5.</text>
</comment>
<evidence type="ECO:0000256" key="2">
    <source>
        <dbReference type="ARBA" id="ARBA00004979"/>
    </source>
</evidence>
<dbReference type="Gene3D" id="3.40.50.1100">
    <property type="match status" value="2"/>
</dbReference>
<feature type="domain" description="Threonine synthase N-terminal" evidence="13">
    <location>
        <begin position="2"/>
        <end position="80"/>
    </location>
</feature>
<evidence type="ECO:0000256" key="8">
    <source>
        <dbReference type="ARBA" id="ARBA00022898"/>
    </source>
</evidence>
<dbReference type="PANTHER" id="PTHR42690">
    <property type="entry name" value="THREONINE SYNTHASE FAMILY MEMBER"/>
    <property type="match status" value="1"/>
</dbReference>
<dbReference type="InterPro" id="IPR029144">
    <property type="entry name" value="Thr_synth_N"/>
</dbReference>
<evidence type="ECO:0000259" key="13">
    <source>
        <dbReference type="Pfam" id="PF14821"/>
    </source>
</evidence>
<evidence type="ECO:0000256" key="11">
    <source>
        <dbReference type="NCBIfam" id="TIGR00260"/>
    </source>
</evidence>
<keyword evidence="15" id="KW-1185">Reference proteome</keyword>
<accession>A0ABX7B767</accession>
<gene>
    <name evidence="14" type="ORF">IGS68_01675</name>
</gene>
<evidence type="ECO:0000313" key="15">
    <source>
        <dbReference type="Proteomes" id="UP000595197"/>
    </source>
</evidence>
<dbReference type="EC" id="4.2.3.1" evidence="4 11"/>
<dbReference type="CDD" id="cd01560">
    <property type="entry name" value="Thr-synth_2"/>
    <property type="match status" value="1"/>
</dbReference>
<sequence length="475" mass="51809">MRYISTRGAAPTLAFDEVLLAGLARDGGLYVPETWPTFTPDEIRAMRGLPYAELAVRVMAPFLGGRVTEAEFAGLVRDAYAGFDHAAVTPLVQLDQSTWVMELFHGPTLAFKDVALQLLGRLFDHVLAKKAEHVTIVGATSGDTGSAAIEACRDREAVDIFILHPKGRTSEVQRRQMTTVLSDNVHNIALEGSFDDCQDLVKAMFNDTSFRDEQNLSAVNSINWARIMAQIVYYFAAAIELGAPDRQVSFAVPTGNFGNVYAAYGARAMGLPIQRLVVGTNSNDILARFFATGTMQTQAVMPTISPSMDIQISSNFERLLFDLYDRDGPALNQCMGRFRSGGSFAVTPAQLERARLVFNGHKVDEELTRATMAETRRLAGGLLIDPHTAVGLAAARAEQPHIDPAVPLVALACAHPAKFPDAVERATGVRPPLPPRLADLYEREERVTVLPNDLRAVQAFVRSRARRTAAGQRSA</sequence>
<dbReference type="Proteomes" id="UP000595197">
    <property type="component" value="Chromosome"/>
</dbReference>
<dbReference type="EMBL" id="CP067420">
    <property type="protein sequence ID" value="QQP90012.1"/>
    <property type="molecule type" value="Genomic_DNA"/>
</dbReference>
<evidence type="ECO:0000256" key="9">
    <source>
        <dbReference type="ARBA" id="ARBA00023239"/>
    </source>
</evidence>
<evidence type="ECO:0000256" key="3">
    <source>
        <dbReference type="ARBA" id="ARBA00005517"/>
    </source>
</evidence>
<dbReference type="PANTHER" id="PTHR42690:SF1">
    <property type="entry name" value="THREONINE SYNTHASE-LIKE 2"/>
    <property type="match status" value="1"/>
</dbReference>
<dbReference type="InterPro" id="IPR036052">
    <property type="entry name" value="TrpB-like_PALP_sf"/>
</dbReference>
<dbReference type="PROSITE" id="PS00165">
    <property type="entry name" value="DEHYDRATASE_SER_THR"/>
    <property type="match status" value="1"/>
</dbReference>
<name>A0ABX7B767_9PROT</name>
<evidence type="ECO:0000256" key="7">
    <source>
        <dbReference type="ARBA" id="ARBA00022697"/>
    </source>
</evidence>
<dbReference type="InterPro" id="IPR004450">
    <property type="entry name" value="Thr_synthase-like"/>
</dbReference>
<evidence type="ECO:0000256" key="1">
    <source>
        <dbReference type="ARBA" id="ARBA00001933"/>
    </source>
</evidence>
<keyword evidence="8" id="KW-0663">Pyridoxal phosphate</keyword>
<dbReference type="SUPFAM" id="SSF53686">
    <property type="entry name" value="Tryptophan synthase beta subunit-like PLP-dependent enzymes"/>
    <property type="match status" value="1"/>
</dbReference>
<feature type="domain" description="Tryptophan synthase beta chain-like PALP" evidence="12">
    <location>
        <begin position="85"/>
        <end position="327"/>
    </location>
</feature>
<dbReference type="NCBIfam" id="TIGR00260">
    <property type="entry name" value="thrC"/>
    <property type="match status" value="1"/>
</dbReference>
<dbReference type="InterPro" id="IPR000634">
    <property type="entry name" value="Ser/Thr_deHydtase_PyrdxlP-BS"/>
</dbReference>
<comment type="similarity">
    <text evidence="3">Belongs to the threonine synthase family.</text>
</comment>
<evidence type="ECO:0000256" key="5">
    <source>
        <dbReference type="ARBA" id="ARBA00018679"/>
    </source>
</evidence>
<dbReference type="GO" id="GO:0004795">
    <property type="term" value="F:threonine synthase activity"/>
    <property type="evidence" value="ECO:0007669"/>
    <property type="project" value="UniProtKB-EC"/>
</dbReference>
<organism evidence="14 15">
    <name type="scientific">Skermanella cutis</name>
    <dbReference type="NCBI Taxonomy" id="2775420"/>
    <lineage>
        <taxon>Bacteria</taxon>
        <taxon>Pseudomonadati</taxon>
        <taxon>Pseudomonadota</taxon>
        <taxon>Alphaproteobacteria</taxon>
        <taxon>Rhodospirillales</taxon>
        <taxon>Azospirillaceae</taxon>
        <taxon>Skermanella</taxon>
    </lineage>
</organism>
<comment type="cofactor">
    <cofactor evidence="1">
        <name>pyridoxal 5'-phosphate</name>
        <dbReference type="ChEBI" id="CHEBI:597326"/>
    </cofactor>
</comment>
<dbReference type="InterPro" id="IPR001926">
    <property type="entry name" value="TrpB-like_PALP"/>
</dbReference>
<keyword evidence="7" id="KW-0791">Threonine biosynthesis</keyword>
<evidence type="ECO:0000313" key="14">
    <source>
        <dbReference type="EMBL" id="QQP90012.1"/>
    </source>
</evidence>
<protein>
    <recommendedName>
        <fullName evidence="5 11">Threonine synthase</fullName>
        <ecNumber evidence="4 11">4.2.3.1</ecNumber>
    </recommendedName>
</protein>
<dbReference type="Pfam" id="PF14821">
    <property type="entry name" value="Thr_synth_N"/>
    <property type="match status" value="1"/>
</dbReference>
<proteinExistence type="inferred from homology"/>
<dbReference type="Pfam" id="PF00291">
    <property type="entry name" value="PALP"/>
    <property type="match status" value="1"/>
</dbReference>
<dbReference type="Pfam" id="PF24857">
    <property type="entry name" value="THR4_C"/>
    <property type="match status" value="1"/>
</dbReference>
<reference evidence="14" key="1">
    <citation type="submission" date="2021-02" db="EMBL/GenBank/DDBJ databases">
        <title>Skermanella TT6 skin isolate.</title>
        <authorList>
            <person name="Lee K."/>
            <person name="Ganzorig M."/>
        </authorList>
    </citation>
    <scope>NUCLEOTIDE SEQUENCE</scope>
    <source>
        <strain evidence="14">TT6</strain>
    </source>
</reference>
<evidence type="ECO:0000256" key="4">
    <source>
        <dbReference type="ARBA" id="ARBA00013028"/>
    </source>
</evidence>
<dbReference type="Gene3D" id="3.90.1380.10">
    <property type="entry name" value="Threonine synthase, N-terminal domain"/>
    <property type="match status" value="1"/>
</dbReference>
<comment type="catalytic activity">
    <reaction evidence="10">
        <text>O-phospho-L-homoserine + H2O = L-threonine + phosphate</text>
        <dbReference type="Rhea" id="RHEA:10840"/>
        <dbReference type="ChEBI" id="CHEBI:15377"/>
        <dbReference type="ChEBI" id="CHEBI:43474"/>
        <dbReference type="ChEBI" id="CHEBI:57590"/>
        <dbReference type="ChEBI" id="CHEBI:57926"/>
        <dbReference type="EC" id="4.2.3.1"/>
    </reaction>
</comment>
<keyword evidence="6" id="KW-0028">Amino-acid biosynthesis</keyword>
<dbReference type="RefSeq" id="WP_201076835.1">
    <property type="nucleotide sequence ID" value="NZ_CP067420.1"/>
</dbReference>
<evidence type="ECO:0000256" key="6">
    <source>
        <dbReference type="ARBA" id="ARBA00022605"/>
    </source>
</evidence>